<proteinExistence type="predicted"/>
<feature type="region of interest" description="Disordered" evidence="1">
    <location>
        <begin position="1"/>
        <end position="22"/>
    </location>
</feature>
<feature type="compositionally biased region" description="Basic and acidic residues" evidence="1">
    <location>
        <begin position="8"/>
        <end position="17"/>
    </location>
</feature>
<evidence type="ECO:0000313" key="3">
    <source>
        <dbReference type="Proteomes" id="UP000789901"/>
    </source>
</evidence>
<name>A0ABN7X2H6_GIGMA</name>
<dbReference type="EMBL" id="CAJVQB010080888">
    <property type="protein sequence ID" value="CAG8845784.1"/>
    <property type="molecule type" value="Genomic_DNA"/>
</dbReference>
<accession>A0ABN7X2H6</accession>
<dbReference type="Proteomes" id="UP000789901">
    <property type="component" value="Unassembled WGS sequence"/>
</dbReference>
<evidence type="ECO:0000256" key="1">
    <source>
        <dbReference type="SAM" id="MobiDB-lite"/>
    </source>
</evidence>
<dbReference type="PANTHER" id="PTHR32344:SF1">
    <property type="entry name" value="U1-TYPE DOMAIN-CONTAINING PROTEIN"/>
    <property type="match status" value="1"/>
</dbReference>
<dbReference type="InterPro" id="IPR033375">
    <property type="entry name" value="Cggbp1"/>
</dbReference>
<reference evidence="2 3" key="1">
    <citation type="submission" date="2021-06" db="EMBL/GenBank/DDBJ databases">
        <authorList>
            <person name="Kallberg Y."/>
            <person name="Tangrot J."/>
            <person name="Rosling A."/>
        </authorList>
    </citation>
    <scope>NUCLEOTIDE SEQUENCE [LARGE SCALE GENOMIC DNA]</scope>
    <source>
        <strain evidence="2 3">120-4 pot B 10/14</strain>
    </source>
</reference>
<gene>
    <name evidence="2" type="ORF">GMARGA_LOCUS37831</name>
</gene>
<dbReference type="PANTHER" id="PTHR32344">
    <property type="entry name" value="U1-TYPE DOMAIN-CONTAINING PROTEIN"/>
    <property type="match status" value="1"/>
</dbReference>
<keyword evidence="3" id="KW-1185">Reference proteome</keyword>
<protein>
    <submittedName>
        <fullName evidence="2">21517_t:CDS:1</fullName>
    </submittedName>
</protein>
<feature type="non-terminal residue" evidence="2">
    <location>
        <position position="118"/>
    </location>
</feature>
<sequence>KKHIKNKAAKEQREVKSKQSTINTSISATQKKKDTVLDLVEAFVNANIPLEKIDKLHPWLKDSLHNGSSIPSADTIRQNYLKPVFEKHIEKHITEIKSDFFGKPVMIIADETTDDCAR</sequence>
<comment type="caution">
    <text evidence="2">The sequence shown here is derived from an EMBL/GenBank/DDBJ whole genome shotgun (WGS) entry which is preliminary data.</text>
</comment>
<feature type="non-terminal residue" evidence="2">
    <location>
        <position position="1"/>
    </location>
</feature>
<evidence type="ECO:0000313" key="2">
    <source>
        <dbReference type="EMBL" id="CAG8845784.1"/>
    </source>
</evidence>
<organism evidence="2 3">
    <name type="scientific">Gigaspora margarita</name>
    <dbReference type="NCBI Taxonomy" id="4874"/>
    <lineage>
        <taxon>Eukaryota</taxon>
        <taxon>Fungi</taxon>
        <taxon>Fungi incertae sedis</taxon>
        <taxon>Mucoromycota</taxon>
        <taxon>Glomeromycotina</taxon>
        <taxon>Glomeromycetes</taxon>
        <taxon>Diversisporales</taxon>
        <taxon>Gigasporaceae</taxon>
        <taxon>Gigaspora</taxon>
    </lineage>
</organism>